<proteinExistence type="predicted"/>
<accession>A0A0D0CBL3</accession>
<evidence type="ECO:0000313" key="1">
    <source>
        <dbReference type="EMBL" id="KIK55432.1"/>
    </source>
</evidence>
<dbReference type="AlphaFoldDB" id="A0A0D0CBL3"/>
<sequence>MCTNASETYARLLLHHGHGYPLWVPEPNEALPQEYLTEGVGVGDVGIVTAGGSFDFLFNVFKPAEHLINRCQPGGLPEGFVPLPWDPRFLQVNSHQHRSGVPISSRGTQSIEFEVGASAPIPGAPSKIEGGIELKFSDSRGAMLMLPNGASE</sequence>
<evidence type="ECO:0000313" key="2">
    <source>
        <dbReference type="Proteomes" id="UP000053593"/>
    </source>
</evidence>
<dbReference type="EMBL" id="KN834806">
    <property type="protein sequence ID" value="KIK55432.1"/>
    <property type="molecule type" value="Genomic_DNA"/>
</dbReference>
<reference evidence="1 2" key="1">
    <citation type="submission" date="2014-04" db="EMBL/GenBank/DDBJ databases">
        <title>Evolutionary Origins and Diversification of the Mycorrhizal Mutualists.</title>
        <authorList>
            <consortium name="DOE Joint Genome Institute"/>
            <consortium name="Mycorrhizal Genomics Consortium"/>
            <person name="Kohler A."/>
            <person name="Kuo A."/>
            <person name="Nagy L.G."/>
            <person name="Floudas D."/>
            <person name="Copeland A."/>
            <person name="Barry K.W."/>
            <person name="Cichocki N."/>
            <person name="Veneault-Fourrey C."/>
            <person name="LaButti K."/>
            <person name="Lindquist E.A."/>
            <person name="Lipzen A."/>
            <person name="Lundell T."/>
            <person name="Morin E."/>
            <person name="Murat C."/>
            <person name="Riley R."/>
            <person name="Ohm R."/>
            <person name="Sun H."/>
            <person name="Tunlid A."/>
            <person name="Henrissat B."/>
            <person name="Grigoriev I.V."/>
            <person name="Hibbett D.S."/>
            <person name="Martin F."/>
        </authorList>
    </citation>
    <scope>NUCLEOTIDE SEQUENCE [LARGE SCALE GENOMIC DNA]</scope>
    <source>
        <strain evidence="1 2">FD-317 M1</strain>
    </source>
</reference>
<dbReference type="HOGENOM" id="CLU_021108_5_1_1"/>
<keyword evidence="2" id="KW-1185">Reference proteome</keyword>
<organism evidence="1 2">
    <name type="scientific">Collybiopsis luxurians FD-317 M1</name>
    <dbReference type="NCBI Taxonomy" id="944289"/>
    <lineage>
        <taxon>Eukaryota</taxon>
        <taxon>Fungi</taxon>
        <taxon>Dikarya</taxon>
        <taxon>Basidiomycota</taxon>
        <taxon>Agaricomycotina</taxon>
        <taxon>Agaricomycetes</taxon>
        <taxon>Agaricomycetidae</taxon>
        <taxon>Agaricales</taxon>
        <taxon>Marasmiineae</taxon>
        <taxon>Omphalotaceae</taxon>
        <taxon>Collybiopsis</taxon>
        <taxon>Collybiopsis luxurians</taxon>
    </lineage>
</organism>
<protein>
    <submittedName>
        <fullName evidence="1">Uncharacterized protein</fullName>
    </submittedName>
</protein>
<dbReference type="OrthoDB" id="3070764at2759"/>
<name>A0A0D0CBL3_9AGAR</name>
<dbReference type="Proteomes" id="UP000053593">
    <property type="component" value="Unassembled WGS sequence"/>
</dbReference>
<gene>
    <name evidence="1" type="ORF">GYMLUDRAFT_840137</name>
</gene>